<feature type="transmembrane region" description="Helical" evidence="2">
    <location>
        <begin position="76"/>
        <end position="97"/>
    </location>
</feature>
<feature type="transmembrane region" description="Helical" evidence="2">
    <location>
        <begin position="47"/>
        <end position="64"/>
    </location>
</feature>
<dbReference type="AlphaFoldDB" id="A0A6C0CRI2"/>
<dbReference type="EMBL" id="MN739481">
    <property type="protein sequence ID" value="QHT07476.1"/>
    <property type="molecule type" value="Genomic_DNA"/>
</dbReference>
<organism evidence="3">
    <name type="scientific">viral metagenome</name>
    <dbReference type="NCBI Taxonomy" id="1070528"/>
    <lineage>
        <taxon>unclassified sequences</taxon>
        <taxon>metagenomes</taxon>
        <taxon>organismal metagenomes</taxon>
    </lineage>
</organism>
<evidence type="ECO:0000256" key="2">
    <source>
        <dbReference type="SAM" id="Phobius"/>
    </source>
</evidence>
<reference evidence="3" key="1">
    <citation type="journal article" date="2020" name="Nature">
        <title>Giant virus diversity and host interactions through global metagenomics.</title>
        <authorList>
            <person name="Schulz F."/>
            <person name="Roux S."/>
            <person name="Paez-Espino D."/>
            <person name="Jungbluth S."/>
            <person name="Walsh D.A."/>
            <person name="Denef V.J."/>
            <person name="McMahon K.D."/>
            <person name="Konstantinidis K.T."/>
            <person name="Eloe-Fadrosh E.A."/>
            <person name="Kyrpides N.C."/>
            <person name="Woyke T."/>
        </authorList>
    </citation>
    <scope>NUCLEOTIDE SEQUENCE</scope>
    <source>
        <strain evidence="3">GVMAG-M-3300021963-12</strain>
    </source>
</reference>
<feature type="transmembrane region" description="Helical" evidence="2">
    <location>
        <begin position="9"/>
        <end position="27"/>
    </location>
</feature>
<name>A0A6C0CRI2_9ZZZZ</name>
<feature type="region of interest" description="Disordered" evidence="1">
    <location>
        <begin position="233"/>
        <end position="262"/>
    </location>
</feature>
<proteinExistence type="predicted"/>
<evidence type="ECO:0000313" key="3">
    <source>
        <dbReference type="EMBL" id="QHT07476.1"/>
    </source>
</evidence>
<keyword evidence="2" id="KW-1133">Transmembrane helix</keyword>
<sequence>MSLEVEEGMVIGILLSVVLYLVYRTYFSNLSIDSVDIGPVGKIVKSILLWFANILPFTILIYGIAGDIINQTGVKLALPSIVALVSMAALGIGGQLWGSYAGGLNLNTEETYGSFWCTIPGLERLESPYIPTAFLATSLIAFYYLTWAWAINIPSGKLATFFGITLVVQLSSYLMGGCSQSYASIAGPGGLLNVIIPIIIGVVLGSVTAGSAMATNESKAHYNPFTPTANGATGGGLQGSAQPPPKDVSGHSQPVQDGGDENTFVAELYKNGELVTPSLAN</sequence>
<keyword evidence="2" id="KW-0812">Transmembrane</keyword>
<feature type="transmembrane region" description="Helical" evidence="2">
    <location>
        <begin position="129"/>
        <end position="151"/>
    </location>
</feature>
<feature type="transmembrane region" description="Helical" evidence="2">
    <location>
        <begin position="158"/>
        <end position="175"/>
    </location>
</feature>
<evidence type="ECO:0000256" key="1">
    <source>
        <dbReference type="SAM" id="MobiDB-lite"/>
    </source>
</evidence>
<protein>
    <submittedName>
        <fullName evidence="3">Uncharacterized protein</fullName>
    </submittedName>
</protein>
<feature type="transmembrane region" description="Helical" evidence="2">
    <location>
        <begin position="195"/>
        <end position="214"/>
    </location>
</feature>
<keyword evidence="2" id="KW-0472">Membrane</keyword>
<accession>A0A6C0CRI2</accession>